<dbReference type="AlphaFoldDB" id="A0A136IR62"/>
<sequence>MASLQILPPLLGPVHKKRHHDETCLPPAYSSPISHFRQNHDVTAVAAPQQARDNYIMGGTSQTTATAGQTLAARTHTLKDYAAQWALLKQGQDGSGRNTPSHAASSAAQTAAVRQPSLANDDRSNDTSPAASPRQPRDKRRRLTAAGGDEPAQQHCWPPSVKDDYVAQLSRLEEQNGRRLERIGHGYEPVDSVNGGRYATPASDDRESRRAVTPVGLEQRRNEYQQPQQHFPSPQLARLDALRRELQQQPSPGPSLRPNGYHDTSTSATGSLYNSAPEVPSNMAYRSSHEHHQQHGNHEQFCCPETRSQLRAMTDRVRGLEAEVSYHLAQRDQVQHLADRVRELEGEVGFLRRQLEPRTH</sequence>
<dbReference type="Proteomes" id="UP000070501">
    <property type="component" value="Unassembled WGS sequence"/>
</dbReference>
<dbReference type="OrthoDB" id="10645200at2759"/>
<gene>
    <name evidence="2" type="ORF">Micbo1qcDRAFT_236341</name>
</gene>
<feature type="compositionally biased region" description="Low complexity" evidence="1">
    <location>
        <begin position="101"/>
        <end position="112"/>
    </location>
</feature>
<proteinExistence type="predicted"/>
<feature type="region of interest" description="Disordered" evidence="1">
    <location>
        <begin position="180"/>
        <end position="212"/>
    </location>
</feature>
<reference evidence="3" key="1">
    <citation type="submission" date="2016-02" db="EMBL/GenBank/DDBJ databases">
        <title>Draft genome sequence of Microdochium bolleyi, a fungal endophyte of beachgrass.</title>
        <authorList>
            <consortium name="DOE Joint Genome Institute"/>
            <person name="David A.S."/>
            <person name="May G."/>
            <person name="Haridas S."/>
            <person name="Lim J."/>
            <person name="Wang M."/>
            <person name="Labutti K."/>
            <person name="Lipzen A."/>
            <person name="Barry K."/>
            <person name="Grigoriev I.V."/>
        </authorList>
    </citation>
    <scope>NUCLEOTIDE SEQUENCE [LARGE SCALE GENOMIC DNA]</scope>
    <source>
        <strain evidence="3">J235TASD1</strain>
    </source>
</reference>
<feature type="region of interest" description="Disordered" evidence="1">
    <location>
        <begin position="92"/>
        <end position="161"/>
    </location>
</feature>
<feature type="compositionally biased region" description="Basic and acidic residues" evidence="1">
    <location>
        <begin position="287"/>
        <end position="298"/>
    </location>
</feature>
<evidence type="ECO:0000313" key="3">
    <source>
        <dbReference type="Proteomes" id="UP000070501"/>
    </source>
</evidence>
<protein>
    <submittedName>
        <fullName evidence="2">Uncharacterized protein</fullName>
    </submittedName>
</protein>
<feature type="compositionally biased region" description="Polar residues" evidence="1">
    <location>
        <begin position="262"/>
        <end position="274"/>
    </location>
</feature>
<evidence type="ECO:0000313" key="2">
    <source>
        <dbReference type="EMBL" id="KXJ87420.1"/>
    </source>
</evidence>
<keyword evidence="3" id="KW-1185">Reference proteome</keyword>
<organism evidence="2 3">
    <name type="scientific">Microdochium bolleyi</name>
    <dbReference type="NCBI Taxonomy" id="196109"/>
    <lineage>
        <taxon>Eukaryota</taxon>
        <taxon>Fungi</taxon>
        <taxon>Dikarya</taxon>
        <taxon>Ascomycota</taxon>
        <taxon>Pezizomycotina</taxon>
        <taxon>Sordariomycetes</taxon>
        <taxon>Xylariomycetidae</taxon>
        <taxon>Xylariales</taxon>
        <taxon>Microdochiaceae</taxon>
        <taxon>Microdochium</taxon>
    </lineage>
</organism>
<dbReference type="InParanoid" id="A0A136IR62"/>
<dbReference type="EMBL" id="KQ964262">
    <property type="protein sequence ID" value="KXJ87420.1"/>
    <property type="molecule type" value="Genomic_DNA"/>
</dbReference>
<evidence type="ECO:0000256" key="1">
    <source>
        <dbReference type="SAM" id="MobiDB-lite"/>
    </source>
</evidence>
<name>A0A136IR62_9PEZI</name>
<accession>A0A136IR62</accession>
<feature type="region of interest" description="Disordered" evidence="1">
    <location>
        <begin position="246"/>
        <end position="300"/>
    </location>
</feature>